<evidence type="ECO:0000313" key="2">
    <source>
        <dbReference type="Proteomes" id="UP000772434"/>
    </source>
</evidence>
<protein>
    <submittedName>
        <fullName evidence="1">Uncharacterized protein</fullName>
    </submittedName>
</protein>
<sequence>MRGLNRTGLLKNDDIQAKCGKIKSLQPEELFFKAWDLPSREHFSSYHSFFVSLSGDQKLIMPVIYNMFVVMVGKNSGGFWLDLQVSDPKTGLKLERIRQSYDTGKEHGDIPGNVG</sequence>
<dbReference type="EMBL" id="JADNRY010000040">
    <property type="protein sequence ID" value="KAF9070466.1"/>
    <property type="molecule type" value="Genomic_DNA"/>
</dbReference>
<accession>A0A9P5PW31</accession>
<name>A0A9P5PW31_9AGAR</name>
<dbReference type="Proteomes" id="UP000772434">
    <property type="component" value="Unassembled WGS sequence"/>
</dbReference>
<dbReference type="AlphaFoldDB" id="A0A9P5PW31"/>
<comment type="caution">
    <text evidence="1">The sequence shown here is derived from an EMBL/GenBank/DDBJ whole genome shotgun (WGS) entry which is preliminary data.</text>
</comment>
<organism evidence="1 2">
    <name type="scientific">Rhodocollybia butyracea</name>
    <dbReference type="NCBI Taxonomy" id="206335"/>
    <lineage>
        <taxon>Eukaryota</taxon>
        <taxon>Fungi</taxon>
        <taxon>Dikarya</taxon>
        <taxon>Basidiomycota</taxon>
        <taxon>Agaricomycotina</taxon>
        <taxon>Agaricomycetes</taxon>
        <taxon>Agaricomycetidae</taxon>
        <taxon>Agaricales</taxon>
        <taxon>Marasmiineae</taxon>
        <taxon>Omphalotaceae</taxon>
        <taxon>Rhodocollybia</taxon>
    </lineage>
</organism>
<evidence type="ECO:0000313" key="1">
    <source>
        <dbReference type="EMBL" id="KAF9070466.1"/>
    </source>
</evidence>
<proteinExistence type="predicted"/>
<reference evidence="1" key="1">
    <citation type="submission" date="2020-11" db="EMBL/GenBank/DDBJ databases">
        <authorList>
            <consortium name="DOE Joint Genome Institute"/>
            <person name="Ahrendt S."/>
            <person name="Riley R."/>
            <person name="Andreopoulos W."/>
            <person name="Labutti K."/>
            <person name="Pangilinan J."/>
            <person name="Ruiz-Duenas F.J."/>
            <person name="Barrasa J.M."/>
            <person name="Sanchez-Garcia M."/>
            <person name="Camarero S."/>
            <person name="Miyauchi S."/>
            <person name="Serrano A."/>
            <person name="Linde D."/>
            <person name="Babiker R."/>
            <person name="Drula E."/>
            <person name="Ayuso-Fernandez I."/>
            <person name="Pacheco R."/>
            <person name="Padilla G."/>
            <person name="Ferreira P."/>
            <person name="Barriuso J."/>
            <person name="Kellner H."/>
            <person name="Castanera R."/>
            <person name="Alfaro M."/>
            <person name="Ramirez L."/>
            <person name="Pisabarro A.G."/>
            <person name="Kuo A."/>
            <person name="Tritt A."/>
            <person name="Lipzen A."/>
            <person name="He G."/>
            <person name="Yan M."/>
            <person name="Ng V."/>
            <person name="Cullen D."/>
            <person name="Martin F."/>
            <person name="Rosso M.-N."/>
            <person name="Henrissat B."/>
            <person name="Hibbett D."/>
            <person name="Martinez A.T."/>
            <person name="Grigoriev I.V."/>
        </authorList>
    </citation>
    <scope>NUCLEOTIDE SEQUENCE</scope>
    <source>
        <strain evidence="1">AH 40177</strain>
    </source>
</reference>
<gene>
    <name evidence="1" type="ORF">BDP27DRAFT_1362553</name>
</gene>
<keyword evidence="2" id="KW-1185">Reference proteome</keyword>